<evidence type="ECO:0000313" key="2">
    <source>
        <dbReference type="EMBL" id="SDJ85917.1"/>
    </source>
</evidence>
<evidence type="ECO:0008006" key="4">
    <source>
        <dbReference type="Google" id="ProtNLM"/>
    </source>
</evidence>
<proteinExistence type="predicted"/>
<keyword evidence="1" id="KW-1133">Transmembrane helix</keyword>
<accession>A0A1G8X6A7</accession>
<dbReference type="Pfam" id="PF11457">
    <property type="entry name" value="DUF3021"/>
    <property type="match status" value="1"/>
</dbReference>
<keyword evidence="3" id="KW-1185">Reference proteome</keyword>
<organism evidence="2 3">
    <name type="scientific">Sediminibacillus albus</name>
    <dbReference type="NCBI Taxonomy" id="407036"/>
    <lineage>
        <taxon>Bacteria</taxon>
        <taxon>Bacillati</taxon>
        <taxon>Bacillota</taxon>
        <taxon>Bacilli</taxon>
        <taxon>Bacillales</taxon>
        <taxon>Bacillaceae</taxon>
        <taxon>Sediminibacillus</taxon>
    </lineage>
</organism>
<feature type="transmembrane region" description="Helical" evidence="1">
    <location>
        <begin position="73"/>
        <end position="92"/>
    </location>
</feature>
<keyword evidence="1" id="KW-0812">Transmembrane</keyword>
<dbReference type="OrthoDB" id="2735472at2"/>
<protein>
    <recommendedName>
        <fullName evidence="4">DUF3021 domain-containing protein</fullName>
    </recommendedName>
</protein>
<dbReference type="Proteomes" id="UP000198694">
    <property type="component" value="Unassembled WGS sequence"/>
</dbReference>
<sequence>MKTFLFRSIIGIFFGAFIAVMATNALVYFGGENVLDGNLFLKNSLGCIFCGWLFSVTPLYFEIRSLRLPQQTALHFITVNIVYFILAYKIGWIPAGTINILIFLAISLVIYATFWICFYLYFKNEAKKLNEDLKHI</sequence>
<reference evidence="2 3" key="1">
    <citation type="submission" date="2016-10" db="EMBL/GenBank/DDBJ databases">
        <authorList>
            <person name="de Groot N.N."/>
        </authorList>
    </citation>
    <scope>NUCLEOTIDE SEQUENCE [LARGE SCALE GENOMIC DNA]</scope>
    <source>
        <strain evidence="2 3">CGMCC 1.6502</strain>
    </source>
</reference>
<dbReference type="RefSeq" id="WP_093211908.1">
    <property type="nucleotide sequence ID" value="NZ_FNFL01000001.1"/>
</dbReference>
<gene>
    <name evidence="2" type="ORF">SAMN05216243_1177</name>
</gene>
<name>A0A1G8X6A7_9BACI</name>
<keyword evidence="1" id="KW-0472">Membrane</keyword>
<feature type="transmembrane region" description="Helical" evidence="1">
    <location>
        <begin position="12"/>
        <end position="31"/>
    </location>
</feature>
<dbReference type="AlphaFoldDB" id="A0A1G8X6A7"/>
<dbReference type="EMBL" id="FNFL01000001">
    <property type="protein sequence ID" value="SDJ85917.1"/>
    <property type="molecule type" value="Genomic_DNA"/>
</dbReference>
<evidence type="ECO:0000313" key="3">
    <source>
        <dbReference type="Proteomes" id="UP000198694"/>
    </source>
</evidence>
<feature type="transmembrane region" description="Helical" evidence="1">
    <location>
        <begin position="43"/>
        <end position="61"/>
    </location>
</feature>
<dbReference type="InterPro" id="IPR021560">
    <property type="entry name" value="DUF3021"/>
</dbReference>
<feature type="transmembrane region" description="Helical" evidence="1">
    <location>
        <begin position="98"/>
        <end position="122"/>
    </location>
</feature>
<evidence type="ECO:0000256" key="1">
    <source>
        <dbReference type="SAM" id="Phobius"/>
    </source>
</evidence>
<dbReference type="STRING" id="407036.SAMN05216243_1177"/>